<protein>
    <recommendedName>
        <fullName evidence="3">Lipoprotein</fullName>
    </recommendedName>
</protein>
<organism evidence="2">
    <name type="scientific">Planktothricoides raciborskii GIHE-MW2</name>
    <dbReference type="NCBI Taxonomy" id="2792601"/>
    <lineage>
        <taxon>Bacteria</taxon>
        <taxon>Bacillati</taxon>
        <taxon>Cyanobacteriota</taxon>
        <taxon>Cyanophyceae</taxon>
        <taxon>Oscillatoriophycideae</taxon>
        <taxon>Oscillatoriales</taxon>
        <taxon>Oscillatoriaceae</taxon>
        <taxon>Planktothricoides</taxon>
    </lineage>
</organism>
<name>A0AAU8JFQ3_9CYAN</name>
<proteinExistence type="predicted"/>
<feature type="signal peptide" evidence="1">
    <location>
        <begin position="1"/>
        <end position="29"/>
    </location>
</feature>
<reference evidence="2" key="1">
    <citation type="submission" date="2024-07" db="EMBL/GenBank/DDBJ databases">
        <authorList>
            <person name="Kim Y.J."/>
            <person name="Jeong J.Y."/>
        </authorList>
    </citation>
    <scope>NUCLEOTIDE SEQUENCE</scope>
    <source>
        <strain evidence="2">GIHE-MW2</strain>
    </source>
</reference>
<evidence type="ECO:0000313" key="2">
    <source>
        <dbReference type="EMBL" id="XCM37576.1"/>
    </source>
</evidence>
<feature type="chain" id="PRO_5043885392" description="Lipoprotein" evidence="1">
    <location>
        <begin position="30"/>
        <end position="167"/>
    </location>
</feature>
<evidence type="ECO:0000256" key="1">
    <source>
        <dbReference type="SAM" id="SignalP"/>
    </source>
</evidence>
<dbReference type="RefSeq" id="WP_354635544.1">
    <property type="nucleotide sequence ID" value="NZ_CP159837.1"/>
</dbReference>
<evidence type="ECO:0008006" key="3">
    <source>
        <dbReference type="Google" id="ProtNLM"/>
    </source>
</evidence>
<gene>
    <name evidence="2" type="ORF">ABWT76_000344</name>
</gene>
<sequence>MMRKISLTGLAIAFLFFGNLLGCSSPVTGETKNGQTNNESAEINMQQNTPEIKGEQVTLTGVVIRKSWNKSYESWNAGGGDYFVLDVGDTEIAERSAEEGVILRGSDAVDWESFADYEGQRVQFEGYFIEAQPYVPQSPMEQYPMGMDGKPLPRGSGFQVDAIQILN</sequence>
<keyword evidence="1" id="KW-0732">Signal</keyword>
<dbReference type="AlphaFoldDB" id="A0AAU8JFQ3"/>
<accession>A0AAU8JFQ3</accession>
<dbReference type="EMBL" id="CP159837">
    <property type="protein sequence ID" value="XCM37576.1"/>
    <property type="molecule type" value="Genomic_DNA"/>
</dbReference>